<dbReference type="Gene3D" id="1.20.1250.20">
    <property type="entry name" value="MFS general substrate transporter like domains"/>
    <property type="match status" value="1"/>
</dbReference>
<dbReference type="PANTHER" id="PTHR43317:SF1">
    <property type="entry name" value="THERMOSPERMINE SYNTHASE ACAULIS5"/>
    <property type="match status" value="1"/>
</dbReference>
<keyword evidence="6" id="KW-0812">Transmembrane</keyword>
<keyword evidence="6" id="KW-0472">Membrane</keyword>
<feature type="transmembrane region" description="Helical" evidence="6">
    <location>
        <begin position="181"/>
        <end position="200"/>
    </location>
</feature>
<feature type="transmembrane region" description="Helical" evidence="6">
    <location>
        <begin position="288"/>
        <end position="311"/>
    </location>
</feature>
<comment type="similarity">
    <text evidence="1">Belongs to the spermidine/spermine synthase family.</text>
</comment>
<dbReference type="Proteomes" id="UP000697710">
    <property type="component" value="Unassembled WGS sequence"/>
</dbReference>
<feature type="transmembrane region" description="Helical" evidence="6">
    <location>
        <begin position="70"/>
        <end position="92"/>
    </location>
</feature>
<proteinExistence type="inferred from homology"/>
<dbReference type="SUPFAM" id="SSF53335">
    <property type="entry name" value="S-adenosyl-L-methionine-dependent methyltransferases"/>
    <property type="match status" value="1"/>
</dbReference>
<dbReference type="PROSITE" id="PS51006">
    <property type="entry name" value="PABS_2"/>
    <property type="match status" value="1"/>
</dbReference>
<dbReference type="GO" id="GO:0006596">
    <property type="term" value="P:polyamine biosynthetic process"/>
    <property type="evidence" value="ECO:0007669"/>
    <property type="project" value="UniProtKB-UniRule"/>
</dbReference>
<evidence type="ECO:0000313" key="8">
    <source>
        <dbReference type="EMBL" id="MCA9726490.1"/>
    </source>
</evidence>
<feature type="region of interest" description="Disordered" evidence="5">
    <location>
        <begin position="900"/>
        <end position="922"/>
    </location>
</feature>
<dbReference type="Pfam" id="PF01564">
    <property type="entry name" value="Spermine_synth"/>
    <property type="match status" value="1"/>
</dbReference>
<keyword evidence="3 4" id="KW-0620">Polyamine biosynthesis</keyword>
<reference evidence="8" key="2">
    <citation type="journal article" date="2021" name="Microbiome">
        <title>Successional dynamics and alternative stable states in a saline activated sludge microbial community over 9 years.</title>
        <authorList>
            <person name="Wang Y."/>
            <person name="Ye J."/>
            <person name="Ju F."/>
            <person name="Liu L."/>
            <person name="Boyd J.A."/>
            <person name="Deng Y."/>
            <person name="Parks D.H."/>
            <person name="Jiang X."/>
            <person name="Yin X."/>
            <person name="Woodcroft B.J."/>
            <person name="Tyson G.W."/>
            <person name="Hugenholtz P."/>
            <person name="Polz M.F."/>
            <person name="Zhang T."/>
        </authorList>
    </citation>
    <scope>NUCLEOTIDE SEQUENCE</scope>
    <source>
        <strain evidence="8">HKST-UBA01</strain>
    </source>
</reference>
<reference evidence="8" key="1">
    <citation type="submission" date="2020-04" db="EMBL/GenBank/DDBJ databases">
        <authorList>
            <person name="Zhang T."/>
        </authorList>
    </citation>
    <scope>NUCLEOTIDE SEQUENCE</scope>
    <source>
        <strain evidence="8">HKST-UBA01</strain>
    </source>
</reference>
<evidence type="ECO:0000256" key="2">
    <source>
        <dbReference type="ARBA" id="ARBA00022679"/>
    </source>
</evidence>
<evidence type="ECO:0000313" key="9">
    <source>
        <dbReference type="Proteomes" id="UP000697710"/>
    </source>
</evidence>
<dbReference type="Gene3D" id="3.40.50.150">
    <property type="entry name" value="Vaccinia Virus protein VP39"/>
    <property type="match status" value="1"/>
</dbReference>
<evidence type="ECO:0000256" key="5">
    <source>
        <dbReference type="SAM" id="MobiDB-lite"/>
    </source>
</evidence>
<dbReference type="InterPro" id="IPR029063">
    <property type="entry name" value="SAM-dependent_MTases_sf"/>
</dbReference>
<feature type="region of interest" description="Disordered" evidence="5">
    <location>
        <begin position="474"/>
        <end position="500"/>
    </location>
</feature>
<protein>
    <submittedName>
        <fullName evidence="8">Fused MFS/spermidine synthase</fullName>
    </submittedName>
</protein>
<feature type="domain" description="PABS" evidence="7">
    <location>
        <begin position="506"/>
        <end position="758"/>
    </location>
</feature>
<dbReference type="GO" id="GO:0016740">
    <property type="term" value="F:transferase activity"/>
    <property type="evidence" value="ECO:0007669"/>
    <property type="project" value="UniProtKB-UniRule"/>
</dbReference>
<evidence type="ECO:0000256" key="4">
    <source>
        <dbReference type="PROSITE-ProRule" id="PRU00354"/>
    </source>
</evidence>
<dbReference type="CDD" id="cd02440">
    <property type="entry name" value="AdoMet_MTases"/>
    <property type="match status" value="1"/>
</dbReference>
<dbReference type="GO" id="GO:0022857">
    <property type="term" value="F:transmembrane transporter activity"/>
    <property type="evidence" value="ECO:0007669"/>
    <property type="project" value="InterPro"/>
</dbReference>
<feature type="transmembrane region" description="Helical" evidence="6">
    <location>
        <begin position="362"/>
        <end position="387"/>
    </location>
</feature>
<dbReference type="InterPro" id="IPR036259">
    <property type="entry name" value="MFS_trans_sf"/>
</dbReference>
<feature type="transmembrane region" description="Helical" evidence="6">
    <location>
        <begin position="451"/>
        <end position="470"/>
    </location>
</feature>
<dbReference type="Pfam" id="PF07690">
    <property type="entry name" value="MFS_1"/>
    <property type="match status" value="1"/>
</dbReference>
<evidence type="ECO:0000256" key="6">
    <source>
        <dbReference type="SAM" id="Phobius"/>
    </source>
</evidence>
<feature type="transmembrane region" description="Helical" evidence="6">
    <location>
        <begin position="112"/>
        <end position="133"/>
    </location>
</feature>
<feature type="transmembrane region" description="Helical" evidence="6">
    <location>
        <begin position="153"/>
        <end position="175"/>
    </location>
</feature>
<evidence type="ECO:0000259" key="7">
    <source>
        <dbReference type="PROSITE" id="PS51006"/>
    </source>
</evidence>
<feature type="transmembrane region" description="Helical" evidence="6">
    <location>
        <begin position="257"/>
        <end position="276"/>
    </location>
</feature>
<dbReference type="EMBL" id="JAGQHR010000035">
    <property type="protein sequence ID" value="MCA9726490.1"/>
    <property type="molecule type" value="Genomic_DNA"/>
</dbReference>
<feature type="active site" description="Proton acceptor" evidence="4">
    <location>
        <position position="675"/>
    </location>
</feature>
<comment type="caution">
    <text evidence="8">The sequence shown here is derived from an EMBL/GenBank/DDBJ whole genome shotgun (WGS) entry which is preliminary data.</text>
</comment>
<evidence type="ECO:0000256" key="3">
    <source>
        <dbReference type="ARBA" id="ARBA00023115"/>
    </source>
</evidence>
<keyword evidence="2 4" id="KW-0808">Transferase</keyword>
<sequence length="922" mass="99696">MQLPVLFVLFFLSGAAALVYEILWLAELGRLFGVTAHATATTLAVFFLGLSAGSMAWGRHAVRTFRPLRTYALLELGIAVSALLYFALVAFYRQIYGGLFGAFGSTPALFLLVKFLLAAILLFPPAFFMGGTLPVMAQHVIRRSEELGRTATLLYAVNTVGAAVGAWAAGFILPATLGYRMSYGVAIGINVTIAALAWTLSSRSGPETDGEEDARDRIGAERDTGGISAGLTKHPTGKTVTRAASHQPWDRRPGIDVISTLAFASGLLTLALEVLWTRMFAQVLQNSVYTFAGILTVFLIALAAGSSLAHGLCRKSTHPERTLGILLLLSGIGAGAVPFLFVRITHGLVPIGEGLGWTRYVLAVYGTTGLVLFVPGLIVGTVFPYLLKVVETKMSASARDPRLVEGNEKVQPVEIGSTIGRLASLNTLGAILGSLAAGFLLLEWLGLWRSLWAVSGIYFGLALVHIVSAMRPDGHRRHRTGSSHPANRAALSGSGSGDRAAGGGTSRWILGTVGIAGVVLALGCMSFAQLPVIRLDASQNEKLLGSWEGNHGIVAVTDRDGSLSIKVDNSYLLGTSGAAVNERMQAWIPLALHPRPQRVFFLGMGTGITAGGALDFPVETVTVAELNPDVIEAARTLLAPYLNGLFTDDRVRVIYEDGRNYLSGTSDRYDVVVSDIFLSYRAGVGSLYTKEHFEAIRDRLEPGGVFAQWLPLFDISPDEMGILCRTMLEVFPQVTLWRRGFSPKYPIFALIGQRDVGTLPDPGFRDAWTRLVDQSDLPANTWIARIPFAAYVSDLSARRDRYTAFQLSTDDRTPLEYTAPITERNSKGSQTARVLAWSDLGSWLEDIATSLPPSRDPYLARLAPPEVGQVLAGLSYYQYSTYERMGDAAEAERWWRAYQEQIPSDADGDPSRETIPARTGED</sequence>
<keyword evidence="6" id="KW-1133">Transmembrane helix</keyword>
<dbReference type="InterPro" id="IPR030374">
    <property type="entry name" value="PABS"/>
</dbReference>
<dbReference type="AlphaFoldDB" id="A0A956RNA1"/>
<gene>
    <name evidence="8" type="ORF">KC729_02335</name>
</gene>
<dbReference type="NCBIfam" id="NF037959">
    <property type="entry name" value="MFS_SpdSyn"/>
    <property type="match status" value="2"/>
</dbReference>
<evidence type="ECO:0000256" key="1">
    <source>
        <dbReference type="ARBA" id="ARBA00007867"/>
    </source>
</evidence>
<dbReference type="PANTHER" id="PTHR43317">
    <property type="entry name" value="THERMOSPERMINE SYNTHASE ACAULIS5"/>
    <property type="match status" value="1"/>
</dbReference>
<feature type="transmembrane region" description="Helical" evidence="6">
    <location>
        <begin position="508"/>
        <end position="528"/>
    </location>
</feature>
<feature type="transmembrane region" description="Helical" evidence="6">
    <location>
        <begin position="425"/>
        <end position="445"/>
    </location>
</feature>
<accession>A0A956RNA1</accession>
<feature type="transmembrane region" description="Helical" evidence="6">
    <location>
        <begin position="323"/>
        <end position="342"/>
    </location>
</feature>
<dbReference type="SUPFAM" id="SSF103473">
    <property type="entry name" value="MFS general substrate transporter"/>
    <property type="match status" value="1"/>
</dbReference>
<name>A0A956RNA1_UNCEI</name>
<dbReference type="InterPro" id="IPR011701">
    <property type="entry name" value="MFS"/>
</dbReference>
<feature type="transmembrane region" description="Helical" evidence="6">
    <location>
        <begin position="33"/>
        <end position="58"/>
    </location>
</feature>
<organism evidence="8 9">
    <name type="scientific">Eiseniibacteriota bacterium</name>
    <dbReference type="NCBI Taxonomy" id="2212470"/>
    <lineage>
        <taxon>Bacteria</taxon>
        <taxon>Candidatus Eiseniibacteriota</taxon>
    </lineage>
</organism>